<dbReference type="AlphaFoldDB" id="K7ZZB7"/>
<reference evidence="1" key="1">
    <citation type="submission" date="2012-07" db="EMBL/GenBank/DDBJ databases">
        <authorList>
            <person name="Cummings C."/>
        </authorList>
    </citation>
    <scope>NUCLEOTIDE SEQUENCE</scope>
    <source>
        <strain evidence="1">1330</strain>
    </source>
</reference>
<dbReference type="Proteomes" id="UP000009340">
    <property type="component" value="Unassembled WGS sequence"/>
</dbReference>
<evidence type="ECO:0000313" key="1">
    <source>
        <dbReference type="EMBL" id="CCJ72036.1"/>
    </source>
</evidence>
<sequence length="50" mass="5691">MKNVYLRSTLYQLRKGNAHRIRRADSTDGSTPGLQCVYAQTMPSARHNAR</sequence>
<comment type="caution">
    <text evidence="1">The sequence shown here is derived from an EMBL/GenBank/DDBJ whole genome shotgun (WGS) entry which is preliminary data.</text>
</comment>
<dbReference type="EMBL" id="CAKW01000055">
    <property type="protein sequence ID" value="CCJ72036.1"/>
    <property type="molecule type" value="Genomic_DNA"/>
</dbReference>
<name>K7ZZB7_9ENTR</name>
<organism evidence="1 2">
    <name type="scientific">Cronobacter condimenti 1330</name>
    <dbReference type="NCBI Taxonomy" id="1073999"/>
    <lineage>
        <taxon>Bacteria</taxon>
        <taxon>Pseudomonadati</taxon>
        <taxon>Pseudomonadota</taxon>
        <taxon>Gammaproteobacteria</taxon>
        <taxon>Enterobacterales</taxon>
        <taxon>Enterobacteriaceae</taxon>
        <taxon>Cronobacter</taxon>
    </lineage>
</organism>
<accession>K7ZZB7</accession>
<gene>
    <name evidence="1" type="ORF">BN137_1385</name>
</gene>
<protein>
    <submittedName>
        <fullName evidence="1">Uncharacterized protein</fullName>
    </submittedName>
</protein>
<proteinExistence type="predicted"/>
<evidence type="ECO:0000313" key="2">
    <source>
        <dbReference type="Proteomes" id="UP000009340"/>
    </source>
</evidence>